<dbReference type="InterPro" id="IPR000182">
    <property type="entry name" value="GNAT_dom"/>
</dbReference>
<gene>
    <name evidence="3" type="ORF">M5X09_13095</name>
</gene>
<organism evidence="3 4">
    <name type="scientific">Paenibacillus apiarius</name>
    <dbReference type="NCBI Taxonomy" id="46240"/>
    <lineage>
        <taxon>Bacteria</taxon>
        <taxon>Bacillati</taxon>
        <taxon>Bacillota</taxon>
        <taxon>Bacilli</taxon>
        <taxon>Bacillales</taxon>
        <taxon>Paenibacillaceae</taxon>
        <taxon>Paenibacillus</taxon>
    </lineage>
</organism>
<evidence type="ECO:0000256" key="1">
    <source>
        <dbReference type="ARBA" id="ARBA00022679"/>
    </source>
</evidence>
<comment type="caution">
    <text evidence="3">The sequence shown here is derived from an EMBL/GenBank/DDBJ whole genome shotgun (WGS) entry which is preliminary data.</text>
</comment>
<dbReference type="InterPro" id="IPR016181">
    <property type="entry name" value="Acyl_CoA_acyltransferase"/>
</dbReference>
<dbReference type="RefSeq" id="WP_268601861.1">
    <property type="nucleotide sequence ID" value="NZ_JAMDLV010000078.1"/>
</dbReference>
<dbReference type="Gene3D" id="3.40.630.30">
    <property type="match status" value="1"/>
</dbReference>
<sequence>MAQQSEWTITNVLTGEQTEQAAGIYYEAFKHKLKYLWLFTDKPRQGIAFLTRTLTIKKGFYALKEGRVIGIVGLQKDKEPYIHVTCKSFSESFGFFGGVWRYAAYQIYKFFDGIPKENELRIDSIAVANEARGLGVGSGLLHKVLETASEIGKTSVVLEVVDTNPQARKLYERIGFVLTGTEKFGFLTSRAGFTAVHYMRKPIVQQTISG</sequence>
<feature type="domain" description="N-acetyltransferase" evidence="2">
    <location>
        <begin position="23"/>
        <end position="204"/>
    </location>
</feature>
<evidence type="ECO:0000259" key="2">
    <source>
        <dbReference type="PROSITE" id="PS51186"/>
    </source>
</evidence>
<proteinExistence type="predicted"/>
<keyword evidence="4" id="KW-1185">Reference proteome</keyword>
<name>A0ABT4DUZ1_9BACL</name>
<dbReference type="CDD" id="cd04301">
    <property type="entry name" value="NAT_SF"/>
    <property type="match status" value="1"/>
</dbReference>
<reference evidence="3 4" key="1">
    <citation type="submission" date="2022-05" db="EMBL/GenBank/DDBJ databases">
        <title>Genome Sequencing of Bee-Associated Microbes.</title>
        <authorList>
            <person name="Dunlap C."/>
        </authorList>
    </citation>
    <scope>NUCLEOTIDE SEQUENCE [LARGE SCALE GENOMIC DNA]</scope>
    <source>
        <strain evidence="3 4">NRRL NRS-1438</strain>
    </source>
</reference>
<dbReference type="Pfam" id="PF00583">
    <property type="entry name" value="Acetyltransf_1"/>
    <property type="match status" value="1"/>
</dbReference>
<dbReference type="PANTHER" id="PTHR13947">
    <property type="entry name" value="GNAT FAMILY N-ACETYLTRANSFERASE"/>
    <property type="match status" value="1"/>
</dbReference>
<dbReference type="EMBL" id="JAMDLW010000016">
    <property type="protein sequence ID" value="MCY9520590.1"/>
    <property type="molecule type" value="Genomic_DNA"/>
</dbReference>
<dbReference type="PANTHER" id="PTHR13947:SF37">
    <property type="entry name" value="LD18367P"/>
    <property type="match status" value="1"/>
</dbReference>
<dbReference type="Proteomes" id="UP001207626">
    <property type="component" value="Unassembled WGS sequence"/>
</dbReference>
<accession>A0ABT4DUZ1</accession>
<evidence type="ECO:0000313" key="3">
    <source>
        <dbReference type="EMBL" id="MCY9520590.1"/>
    </source>
</evidence>
<dbReference type="PROSITE" id="PS51186">
    <property type="entry name" value="GNAT"/>
    <property type="match status" value="1"/>
</dbReference>
<keyword evidence="1" id="KW-0808">Transferase</keyword>
<evidence type="ECO:0000313" key="4">
    <source>
        <dbReference type="Proteomes" id="UP001207626"/>
    </source>
</evidence>
<dbReference type="InterPro" id="IPR050769">
    <property type="entry name" value="NAT_camello-type"/>
</dbReference>
<protein>
    <submittedName>
        <fullName evidence="3">GNAT family N-acetyltransferase</fullName>
    </submittedName>
</protein>
<dbReference type="SUPFAM" id="SSF55729">
    <property type="entry name" value="Acyl-CoA N-acyltransferases (Nat)"/>
    <property type="match status" value="1"/>
</dbReference>